<protein>
    <recommendedName>
        <fullName evidence="3">DUF6535 domain-containing protein</fullName>
    </recommendedName>
</protein>
<dbReference type="HOGENOM" id="CLU_332090_0_0_1"/>
<feature type="region of interest" description="Disordered" evidence="1">
    <location>
        <begin position="781"/>
        <end position="862"/>
    </location>
</feature>
<keyword evidence="2" id="KW-0812">Transmembrane</keyword>
<feature type="transmembrane region" description="Helical" evidence="2">
    <location>
        <begin position="120"/>
        <end position="139"/>
    </location>
</feature>
<gene>
    <name evidence="4" type="ORF">M407DRAFT_28620</name>
</gene>
<dbReference type="OrthoDB" id="3219854at2759"/>
<feature type="compositionally biased region" description="Basic and acidic residues" evidence="1">
    <location>
        <begin position="840"/>
        <end position="854"/>
    </location>
</feature>
<dbReference type="Pfam" id="PF20153">
    <property type="entry name" value="DUF6535"/>
    <property type="match status" value="1"/>
</dbReference>
<evidence type="ECO:0000259" key="3">
    <source>
        <dbReference type="Pfam" id="PF20153"/>
    </source>
</evidence>
<accession>A0A0C3LKE4</accession>
<feature type="transmembrane region" description="Helical" evidence="2">
    <location>
        <begin position="180"/>
        <end position="200"/>
    </location>
</feature>
<dbReference type="AlphaFoldDB" id="A0A0C3LKE4"/>
<dbReference type="InterPro" id="IPR045338">
    <property type="entry name" value="DUF6535"/>
</dbReference>
<evidence type="ECO:0000256" key="1">
    <source>
        <dbReference type="SAM" id="MobiDB-lite"/>
    </source>
</evidence>
<feature type="transmembrane region" description="Helical" evidence="2">
    <location>
        <begin position="258"/>
        <end position="291"/>
    </location>
</feature>
<evidence type="ECO:0000313" key="5">
    <source>
        <dbReference type="Proteomes" id="UP000054248"/>
    </source>
</evidence>
<dbReference type="EMBL" id="KN823127">
    <property type="protein sequence ID" value="KIO21807.1"/>
    <property type="molecule type" value="Genomic_DNA"/>
</dbReference>
<reference evidence="4 5" key="1">
    <citation type="submission" date="2014-04" db="EMBL/GenBank/DDBJ databases">
        <authorList>
            <consortium name="DOE Joint Genome Institute"/>
            <person name="Kuo A."/>
            <person name="Girlanda M."/>
            <person name="Perotto S."/>
            <person name="Kohler A."/>
            <person name="Nagy L.G."/>
            <person name="Floudas D."/>
            <person name="Copeland A."/>
            <person name="Barry K.W."/>
            <person name="Cichocki N."/>
            <person name="Veneault-Fourrey C."/>
            <person name="LaButti K."/>
            <person name="Lindquist E.A."/>
            <person name="Lipzen A."/>
            <person name="Lundell T."/>
            <person name="Morin E."/>
            <person name="Murat C."/>
            <person name="Sun H."/>
            <person name="Tunlid A."/>
            <person name="Henrissat B."/>
            <person name="Grigoriev I.V."/>
            <person name="Hibbett D.S."/>
            <person name="Martin F."/>
            <person name="Nordberg H.P."/>
            <person name="Cantor M.N."/>
            <person name="Hua S.X."/>
        </authorList>
    </citation>
    <scope>NUCLEOTIDE SEQUENCE [LARGE SCALE GENOMIC DNA]</scope>
    <source>
        <strain evidence="4 5">MUT 4182</strain>
    </source>
</reference>
<feature type="transmembrane region" description="Helical" evidence="2">
    <location>
        <begin position="212"/>
        <end position="231"/>
    </location>
</feature>
<feature type="domain" description="DUF6535" evidence="3">
    <location>
        <begin position="30"/>
        <end position="201"/>
    </location>
</feature>
<feature type="compositionally biased region" description="Basic and acidic residues" evidence="1">
    <location>
        <begin position="788"/>
        <end position="828"/>
    </location>
</feature>
<sequence>MNKENHEPKLKHIPKVPDKFGEDGGHFYRYYDNLADELDEDMVTSLKARLDGILLFTGLFAGINTAFLALTLPEMSADPADDTNALLLQLVMGGNGTIRSADDLPSAAFTPSPGVFPVNVLFSLSLTLAVICAFLAVLGQQWLVYYRKRSGGGVEHQRWEQLRRHLGARHWRLEGVLDDILPSLLQLALVIFCVAFVIYLRTLSKKMCYVVAAPMATALAILLFLSVVGFLDKWCPFKSTLSHFMQLLDEIPTKYRPLTYLIAFLVLVPFVLPLFVVTFLVSVIAGLWMGLRFYVDFFHGRAPDWMRNGRGPVDAISREAWRVSTKIVDQLTSSLVPPGKATAFLQAAAVKRILFTSEDHNTLIYTAINIQAMKSTGGAQYLLDDDTVHERMEELIKSPDKALSSAFSCAFSHLLLGGQYAALFVTQEDRHLYRMRSLYPRADQYYEELHPLKRRVGFIFDRLSVSMESPGIRPDGLVESLLYFELLQIILDENSDYQQLLEWLDRVIQKQQSSKVSTPLVISLVADTVNILNTEIESADAPSGLRTLDPEQEGQEGLDRRDRLLTVQQQRVEIVKTLIHTIGWEMQSVPSYSWQGDRTSALGLIKEAFTTKNNQSPRRPDKSYVWLLEQALLISTSNQHERGWEFVAGVSVDLLLLFDNPESPMPDSVGTGDSQKDNRLRCANILSQCLQDMRDHLGPDEFIKTVSPALGKLVDYWARFEDDFNQNPDVNDAAMSSSWLGIRNVLDKPEESGWGPLHNQHFGEAYPSLKHGFDAISSAAPGVETVPEVDRNPLELPRVVDSDKQTGRTEPNKAVAERATPKSDEHDQNPLVDADESQEHDDAQELNLKQRDSRPGQSSGRR</sequence>
<feature type="transmembrane region" description="Helical" evidence="2">
    <location>
        <begin position="52"/>
        <end position="72"/>
    </location>
</feature>
<keyword evidence="2" id="KW-1133">Transmembrane helix</keyword>
<organism evidence="4 5">
    <name type="scientific">Tulasnella calospora MUT 4182</name>
    <dbReference type="NCBI Taxonomy" id="1051891"/>
    <lineage>
        <taxon>Eukaryota</taxon>
        <taxon>Fungi</taxon>
        <taxon>Dikarya</taxon>
        <taxon>Basidiomycota</taxon>
        <taxon>Agaricomycotina</taxon>
        <taxon>Agaricomycetes</taxon>
        <taxon>Cantharellales</taxon>
        <taxon>Tulasnellaceae</taxon>
        <taxon>Tulasnella</taxon>
    </lineage>
</organism>
<evidence type="ECO:0000313" key="4">
    <source>
        <dbReference type="EMBL" id="KIO21807.1"/>
    </source>
</evidence>
<keyword evidence="2" id="KW-0472">Membrane</keyword>
<name>A0A0C3LKE4_9AGAM</name>
<reference evidence="5" key="2">
    <citation type="submission" date="2015-01" db="EMBL/GenBank/DDBJ databases">
        <title>Evolutionary Origins and Diversification of the Mycorrhizal Mutualists.</title>
        <authorList>
            <consortium name="DOE Joint Genome Institute"/>
            <consortium name="Mycorrhizal Genomics Consortium"/>
            <person name="Kohler A."/>
            <person name="Kuo A."/>
            <person name="Nagy L.G."/>
            <person name="Floudas D."/>
            <person name="Copeland A."/>
            <person name="Barry K.W."/>
            <person name="Cichocki N."/>
            <person name="Veneault-Fourrey C."/>
            <person name="LaButti K."/>
            <person name="Lindquist E.A."/>
            <person name="Lipzen A."/>
            <person name="Lundell T."/>
            <person name="Morin E."/>
            <person name="Murat C."/>
            <person name="Riley R."/>
            <person name="Ohm R."/>
            <person name="Sun H."/>
            <person name="Tunlid A."/>
            <person name="Henrissat B."/>
            <person name="Grigoriev I.V."/>
            <person name="Hibbett D.S."/>
            <person name="Martin F."/>
        </authorList>
    </citation>
    <scope>NUCLEOTIDE SEQUENCE [LARGE SCALE GENOMIC DNA]</scope>
    <source>
        <strain evidence="5">MUT 4182</strain>
    </source>
</reference>
<keyword evidence="5" id="KW-1185">Reference proteome</keyword>
<proteinExistence type="predicted"/>
<dbReference type="Proteomes" id="UP000054248">
    <property type="component" value="Unassembled WGS sequence"/>
</dbReference>
<evidence type="ECO:0000256" key="2">
    <source>
        <dbReference type="SAM" id="Phobius"/>
    </source>
</evidence>